<dbReference type="EMBL" id="JAJCJK010000111">
    <property type="protein sequence ID" value="MCB6939918.1"/>
    <property type="molecule type" value="Genomic_DNA"/>
</dbReference>
<organism evidence="1 2">
    <name type="scientific">Agathobacter rectalis</name>
    <dbReference type="NCBI Taxonomy" id="39491"/>
    <lineage>
        <taxon>Bacteria</taxon>
        <taxon>Bacillati</taxon>
        <taxon>Bacillota</taxon>
        <taxon>Clostridia</taxon>
        <taxon>Lachnospirales</taxon>
        <taxon>Lachnospiraceae</taxon>
        <taxon>Agathobacter</taxon>
    </lineage>
</organism>
<reference evidence="1" key="1">
    <citation type="submission" date="2021-10" db="EMBL/GenBank/DDBJ databases">
        <title>Collection of gut derived symbiotic bacterial strains cultured from healthy donors.</title>
        <authorList>
            <person name="Lin H."/>
            <person name="Littmann E."/>
            <person name="Kohout C."/>
            <person name="Pamer E.G."/>
        </authorList>
    </citation>
    <scope>NUCLEOTIDE SEQUENCE</scope>
    <source>
        <strain evidence="1">DFI.9.42</strain>
    </source>
</reference>
<dbReference type="GO" id="GO:0005524">
    <property type="term" value="F:ATP binding"/>
    <property type="evidence" value="ECO:0007669"/>
    <property type="project" value="UniProtKB-KW"/>
</dbReference>
<keyword evidence="1" id="KW-0067">ATP-binding</keyword>
<sequence length="64" mass="7790">MQNVFLFLSVGLVAINLILMEFMQNTIEKEERIKIAVLTEQNQKNRIADYQDREEIYERQRRKM</sequence>
<proteinExistence type="predicted"/>
<name>A0AAW4UK63_9FIRM</name>
<dbReference type="Proteomes" id="UP001197684">
    <property type="component" value="Unassembled WGS sequence"/>
</dbReference>
<accession>A0AAW4UK63</accession>
<gene>
    <name evidence="1" type="ORF">LIZ56_16210</name>
</gene>
<evidence type="ECO:0000313" key="2">
    <source>
        <dbReference type="Proteomes" id="UP001197684"/>
    </source>
</evidence>
<evidence type="ECO:0000313" key="1">
    <source>
        <dbReference type="EMBL" id="MCB6939918.1"/>
    </source>
</evidence>
<comment type="caution">
    <text evidence="1">The sequence shown here is derived from an EMBL/GenBank/DDBJ whole genome shotgun (WGS) entry which is preliminary data.</text>
</comment>
<keyword evidence="1" id="KW-0547">Nucleotide-binding</keyword>
<protein>
    <submittedName>
        <fullName evidence="1">ATP-binding protein</fullName>
    </submittedName>
</protein>
<feature type="non-terminal residue" evidence="1">
    <location>
        <position position="64"/>
    </location>
</feature>
<dbReference type="AlphaFoldDB" id="A0AAW4UK63"/>